<proteinExistence type="predicted"/>
<feature type="domain" description="C-type lectin" evidence="1">
    <location>
        <begin position="68"/>
        <end position="183"/>
    </location>
</feature>
<evidence type="ECO:0000313" key="2">
    <source>
        <dbReference type="Proteomes" id="UP000095287"/>
    </source>
</evidence>
<evidence type="ECO:0000313" key="3">
    <source>
        <dbReference type="WBParaSite" id="L893_g28764.t1"/>
    </source>
</evidence>
<dbReference type="InterPro" id="IPR016187">
    <property type="entry name" value="CTDL_fold"/>
</dbReference>
<dbReference type="Pfam" id="PF00059">
    <property type="entry name" value="Lectin_C"/>
    <property type="match status" value="1"/>
</dbReference>
<dbReference type="SMART" id="SM00034">
    <property type="entry name" value="CLECT"/>
    <property type="match status" value="1"/>
</dbReference>
<organism evidence="2 3">
    <name type="scientific">Steinernema glaseri</name>
    <dbReference type="NCBI Taxonomy" id="37863"/>
    <lineage>
        <taxon>Eukaryota</taxon>
        <taxon>Metazoa</taxon>
        <taxon>Ecdysozoa</taxon>
        <taxon>Nematoda</taxon>
        <taxon>Chromadorea</taxon>
        <taxon>Rhabditida</taxon>
        <taxon>Tylenchina</taxon>
        <taxon>Panagrolaimomorpha</taxon>
        <taxon>Strongyloidoidea</taxon>
        <taxon>Steinernematidae</taxon>
        <taxon>Steinernema</taxon>
    </lineage>
</organism>
<dbReference type="SUPFAM" id="SSF56436">
    <property type="entry name" value="C-type lectin-like"/>
    <property type="match status" value="2"/>
</dbReference>
<dbReference type="Proteomes" id="UP000095287">
    <property type="component" value="Unplaced"/>
</dbReference>
<dbReference type="InterPro" id="IPR050111">
    <property type="entry name" value="C-type_lectin/snaclec_domain"/>
</dbReference>
<accession>A0A1I7ZQC9</accession>
<dbReference type="InterPro" id="IPR016186">
    <property type="entry name" value="C-type_lectin-like/link_sf"/>
</dbReference>
<reference evidence="3" key="1">
    <citation type="submission" date="2016-11" db="UniProtKB">
        <authorList>
            <consortium name="WormBaseParasite"/>
        </authorList>
    </citation>
    <scope>IDENTIFICATION</scope>
</reference>
<protein>
    <submittedName>
        <fullName evidence="3">C-type lectin domain-containing protein</fullName>
    </submittedName>
</protein>
<dbReference type="CDD" id="cd00037">
    <property type="entry name" value="CLECT"/>
    <property type="match status" value="1"/>
</dbReference>
<dbReference type="Gene3D" id="3.10.100.10">
    <property type="entry name" value="Mannose-Binding Protein A, subunit A"/>
    <property type="match status" value="1"/>
</dbReference>
<dbReference type="InterPro" id="IPR001304">
    <property type="entry name" value="C-type_lectin-like"/>
</dbReference>
<sequence length="186" mass="19810">MLGKDCLLLDSPTGLWEPTGCAHQANFICETKATSTAVTQPTTSLPTTTTTAKTTTTTSNCPASRLCIDGHYYLLGEDSEGWSDALYKCQENNANLASIHSVRLEKLLEQLYEITATSFWIGGKVSFGNLIWTDGTSVNYTNWIPGAAPTPGTTEGCVTITSTGTSVGWGISDCSSGFPFVCAYPL</sequence>
<name>A0A1I7ZQC9_9BILA</name>
<keyword evidence="2" id="KW-1185">Reference proteome</keyword>
<dbReference type="PROSITE" id="PS50041">
    <property type="entry name" value="C_TYPE_LECTIN_2"/>
    <property type="match status" value="1"/>
</dbReference>
<dbReference type="WBParaSite" id="L893_g28764.t1">
    <property type="protein sequence ID" value="L893_g28764.t1"/>
    <property type="gene ID" value="L893_g28764"/>
</dbReference>
<dbReference type="PANTHER" id="PTHR22803">
    <property type="entry name" value="MANNOSE, PHOSPHOLIPASE, LECTIN RECEPTOR RELATED"/>
    <property type="match status" value="1"/>
</dbReference>
<dbReference type="AlphaFoldDB" id="A0A1I7ZQC9"/>
<evidence type="ECO:0000259" key="1">
    <source>
        <dbReference type="PROSITE" id="PS50041"/>
    </source>
</evidence>